<proteinExistence type="predicted"/>
<dbReference type="WBParaSite" id="HPLM_0000460101-mRNA-1">
    <property type="protein sequence ID" value="HPLM_0000460101-mRNA-1"/>
    <property type="gene ID" value="HPLM_0000460101"/>
</dbReference>
<dbReference type="PANTHER" id="PTHR37984">
    <property type="entry name" value="PROTEIN CBG26694"/>
    <property type="match status" value="1"/>
</dbReference>
<dbReference type="InterPro" id="IPR041577">
    <property type="entry name" value="RT_RNaseH_2"/>
</dbReference>
<name>A0A0N4W417_HAEPC</name>
<dbReference type="Pfam" id="PF17919">
    <property type="entry name" value="RT_RNaseH_2"/>
    <property type="match status" value="1"/>
</dbReference>
<protein>
    <submittedName>
        <fullName evidence="3">RT_RNaseH_2 domain-containing protein</fullName>
    </submittedName>
</protein>
<reference evidence="3" key="1">
    <citation type="submission" date="2017-02" db="UniProtKB">
        <authorList>
            <consortium name="WormBaseParasite"/>
        </authorList>
    </citation>
    <scope>IDENTIFICATION</scope>
</reference>
<feature type="domain" description="Reverse transcriptase/retrotransposon-derived protein RNase H-like" evidence="2">
    <location>
        <begin position="50"/>
        <end position="137"/>
    </location>
</feature>
<dbReference type="PANTHER" id="PTHR37984:SF5">
    <property type="entry name" value="PROTEIN NYNRIN-LIKE"/>
    <property type="match status" value="1"/>
</dbReference>
<dbReference type="SUPFAM" id="SSF56672">
    <property type="entry name" value="DNA/RNA polymerases"/>
    <property type="match status" value="1"/>
</dbReference>
<accession>A0A0N4W417</accession>
<sequence length="150" mass="16629">LRASSLLPRGPDPKKIDPITKCQTEGYRPEMRQPRTPLGAPLKKDIPSRWNSECDAAFERAKEKLALDVLLTHYNPDLPIVVASDASDYGIGAIISHCYPDGSEKAVYHASRSLGATEKNYGQIEKEGLALVYAVLPIRLWTPLHTSHRP</sequence>
<dbReference type="InterPro" id="IPR043502">
    <property type="entry name" value="DNA/RNA_pol_sf"/>
</dbReference>
<dbReference type="InterPro" id="IPR050951">
    <property type="entry name" value="Retrovirus_Pol_polyprotein"/>
</dbReference>
<organism evidence="3">
    <name type="scientific">Haemonchus placei</name>
    <name type="common">Barber's pole worm</name>
    <dbReference type="NCBI Taxonomy" id="6290"/>
    <lineage>
        <taxon>Eukaryota</taxon>
        <taxon>Metazoa</taxon>
        <taxon>Ecdysozoa</taxon>
        <taxon>Nematoda</taxon>
        <taxon>Chromadorea</taxon>
        <taxon>Rhabditida</taxon>
        <taxon>Rhabditina</taxon>
        <taxon>Rhabditomorpha</taxon>
        <taxon>Strongyloidea</taxon>
        <taxon>Trichostrongylidae</taxon>
        <taxon>Haemonchus</taxon>
    </lineage>
</organism>
<dbReference type="AlphaFoldDB" id="A0A0N4W417"/>
<evidence type="ECO:0000256" key="1">
    <source>
        <dbReference type="ARBA" id="ARBA00023268"/>
    </source>
</evidence>
<dbReference type="OMA" id="KANYHAS"/>
<evidence type="ECO:0000259" key="2">
    <source>
        <dbReference type="Pfam" id="PF17919"/>
    </source>
</evidence>
<keyword evidence="1" id="KW-0511">Multifunctional enzyme</keyword>
<evidence type="ECO:0000313" key="3">
    <source>
        <dbReference type="WBParaSite" id="HPLM_0000460101-mRNA-1"/>
    </source>
</evidence>
<dbReference type="GO" id="GO:0003824">
    <property type="term" value="F:catalytic activity"/>
    <property type="evidence" value="ECO:0007669"/>
    <property type="project" value="UniProtKB-KW"/>
</dbReference>